<dbReference type="EMBL" id="JBHUDJ010000002">
    <property type="protein sequence ID" value="MFD1586466.1"/>
    <property type="molecule type" value="Genomic_DNA"/>
</dbReference>
<evidence type="ECO:0000256" key="1">
    <source>
        <dbReference type="ARBA" id="ARBA00022649"/>
    </source>
</evidence>
<evidence type="ECO:0000313" key="3">
    <source>
        <dbReference type="Proteomes" id="UP001597119"/>
    </source>
</evidence>
<name>A0ABD6C841_9EURY</name>
<dbReference type="RefSeq" id="WP_247379665.1">
    <property type="nucleotide sequence ID" value="NZ_JALLGV010000007.1"/>
</dbReference>
<proteinExistence type="predicted"/>
<keyword evidence="3" id="KW-1185">Reference proteome</keyword>
<dbReference type="Gene3D" id="3.30.2310.20">
    <property type="entry name" value="RelE-like"/>
    <property type="match status" value="1"/>
</dbReference>
<dbReference type="InterPro" id="IPR035093">
    <property type="entry name" value="RelE/ParE_toxin_dom_sf"/>
</dbReference>
<dbReference type="InterPro" id="IPR007712">
    <property type="entry name" value="RelE/ParE_toxin"/>
</dbReference>
<keyword evidence="1" id="KW-1277">Toxin-antitoxin system</keyword>
<dbReference type="SUPFAM" id="SSF143011">
    <property type="entry name" value="RelE-like"/>
    <property type="match status" value="1"/>
</dbReference>
<organism evidence="2 3">
    <name type="scientific">Halorientalis brevis</name>
    <dbReference type="NCBI Taxonomy" id="1126241"/>
    <lineage>
        <taxon>Archaea</taxon>
        <taxon>Methanobacteriati</taxon>
        <taxon>Methanobacteriota</taxon>
        <taxon>Stenosarchaea group</taxon>
        <taxon>Halobacteria</taxon>
        <taxon>Halobacteriales</taxon>
        <taxon>Haloarculaceae</taxon>
        <taxon>Halorientalis</taxon>
    </lineage>
</organism>
<accession>A0ABD6C841</accession>
<dbReference type="AlphaFoldDB" id="A0ABD6C841"/>
<dbReference type="Proteomes" id="UP001597119">
    <property type="component" value="Unassembled WGS sequence"/>
</dbReference>
<dbReference type="Pfam" id="PF05016">
    <property type="entry name" value="ParE_toxin"/>
    <property type="match status" value="1"/>
</dbReference>
<gene>
    <name evidence="2" type="ORF">ACFR9U_05700</name>
</gene>
<protein>
    <submittedName>
        <fullName evidence="2">Type II toxin-antitoxin system RelE/ParE family toxin</fullName>
    </submittedName>
</protein>
<sequence>MTDVEITPQADEQLEELEAEARERILKKLAEARDWTEHRLDPLTGWPYYKLRAGDYRAIITWDRNDDCLIVEAVGHRKNVYDRHLPP</sequence>
<reference evidence="2 3" key="1">
    <citation type="journal article" date="2019" name="Int. J. Syst. Evol. Microbiol.">
        <title>The Global Catalogue of Microorganisms (GCM) 10K type strain sequencing project: providing services to taxonomists for standard genome sequencing and annotation.</title>
        <authorList>
            <consortium name="The Broad Institute Genomics Platform"/>
            <consortium name="The Broad Institute Genome Sequencing Center for Infectious Disease"/>
            <person name="Wu L."/>
            <person name="Ma J."/>
        </authorList>
    </citation>
    <scope>NUCLEOTIDE SEQUENCE [LARGE SCALE GENOMIC DNA]</scope>
    <source>
        <strain evidence="2 3">CGMCC 1.12125</strain>
    </source>
</reference>
<evidence type="ECO:0000313" key="2">
    <source>
        <dbReference type="EMBL" id="MFD1586466.1"/>
    </source>
</evidence>
<comment type="caution">
    <text evidence="2">The sequence shown here is derived from an EMBL/GenBank/DDBJ whole genome shotgun (WGS) entry which is preliminary data.</text>
</comment>